<proteinExistence type="predicted"/>
<sequence>MKVGEIMTTTVITCTPSDAIQDVIKLMSEKNVSGIPVMDKDRLAGIVTEGDILKLLAVPPRSDTLWLPSPLEVILEIPFRGLMQIRDLQNAYTDLGHKPVKDIMHKEVWTTTPETDIEDAAAEMVRRNVNRLPVMKGDQLVGIVTRDDIIHGLGGRK</sequence>
<protein>
    <recommendedName>
        <fullName evidence="4">CBS domain-containing protein</fullName>
    </recommendedName>
</protein>
<keyword evidence="2" id="KW-0028">Amino-acid biosynthesis</keyword>
<dbReference type="SMART" id="SM00116">
    <property type="entry name" value="CBS"/>
    <property type="match status" value="2"/>
</dbReference>
<dbReference type="PROSITE" id="PS51371">
    <property type="entry name" value="CBS"/>
    <property type="match status" value="2"/>
</dbReference>
<dbReference type="EMBL" id="AM114193">
    <property type="protein sequence ID" value="CAJ35095.1"/>
    <property type="molecule type" value="Genomic_DNA"/>
</dbReference>
<dbReference type="AlphaFoldDB" id="Q0W931"/>
<keyword evidence="2" id="KW-0486">Methionine biosynthesis</keyword>
<keyword evidence="1 3" id="KW-0129">CBS domain</keyword>
<dbReference type="CDD" id="cd04586">
    <property type="entry name" value="CBS_pair_BON_assoc"/>
    <property type="match status" value="1"/>
</dbReference>
<evidence type="ECO:0000313" key="5">
    <source>
        <dbReference type="EMBL" id="CAJ35095.1"/>
    </source>
</evidence>
<feature type="domain" description="CBS" evidence="4">
    <location>
        <begin position="7"/>
        <end position="64"/>
    </location>
</feature>
<dbReference type="InterPro" id="IPR051257">
    <property type="entry name" value="Diverse_CBS-Domain"/>
</dbReference>
<dbReference type="eggNOG" id="arCOG00606">
    <property type="taxonomic scope" value="Archaea"/>
</dbReference>
<dbReference type="Pfam" id="PF00571">
    <property type="entry name" value="CBS"/>
    <property type="match status" value="2"/>
</dbReference>
<gene>
    <name evidence="5" type="ORF">LRC65</name>
</gene>
<dbReference type="SUPFAM" id="SSF54631">
    <property type="entry name" value="CBS-domain pair"/>
    <property type="match status" value="1"/>
</dbReference>
<evidence type="ECO:0000259" key="4">
    <source>
        <dbReference type="PROSITE" id="PS51371"/>
    </source>
</evidence>
<dbReference type="InterPro" id="IPR000644">
    <property type="entry name" value="CBS_dom"/>
</dbReference>
<evidence type="ECO:0000256" key="2">
    <source>
        <dbReference type="ARBA" id="ARBA00023167"/>
    </source>
</evidence>
<reference evidence="5 6" key="1">
    <citation type="journal article" date="2006" name="Science">
        <title>Genome of rice cluster I archaea -- the key methane producers in the rice rhizosphere.</title>
        <authorList>
            <person name="Erkel C."/>
            <person name="Kube M."/>
            <person name="Reinhardt R."/>
            <person name="Liesack W."/>
        </authorList>
    </citation>
    <scope>NUCLEOTIDE SEQUENCE [LARGE SCALE GENOMIC DNA]</scope>
    <source>
        <strain evidence="6">DSM 22066 / NBRC 105507 / MRE50</strain>
    </source>
</reference>
<accession>Q0W931</accession>
<dbReference type="InterPro" id="IPR046342">
    <property type="entry name" value="CBS_dom_sf"/>
</dbReference>
<dbReference type="Gene3D" id="3.10.580.10">
    <property type="entry name" value="CBS-domain"/>
    <property type="match status" value="1"/>
</dbReference>
<name>Q0W931_METAR</name>
<dbReference type="PANTHER" id="PTHR43080:SF2">
    <property type="entry name" value="CBS DOMAIN-CONTAINING PROTEIN"/>
    <property type="match status" value="1"/>
</dbReference>
<dbReference type="OrthoDB" id="8919at2157"/>
<organism evidence="5 6">
    <name type="scientific">Methanocella arvoryzae (strain DSM 22066 / NBRC 105507 / MRE50)</name>
    <dbReference type="NCBI Taxonomy" id="351160"/>
    <lineage>
        <taxon>Archaea</taxon>
        <taxon>Methanobacteriati</taxon>
        <taxon>Methanobacteriota</taxon>
        <taxon>Stenosarchaea group</taxon>
        <taxon>Methanomicrobia</taxon>
        <taxon>Methanocellales</taxon>
        <taxon>Methanocellaceae</taxon>
        <taxon>Methanocella</taxon>
    </lineage>
</organism>
<dbReference type="KEGG" id="rci:LRC65"/>
<keyword evidence="6" id="KW-1185">Reference proteome</keyword>
<feature type="domain" description="CBS" evidence="4">
    <location>
        <begin position="104"/>
        <end position="157"/>
    </location>
</feature>
<dbReference type="PANTHER" id="PTHR43080">
    <property type="entry name" value="CBS DOMAIN-CONTAINING PROTEIN CBSX3, MITOCHONDRIAL"/>
    <property type="match status" value="1"/>
</dbReference>
<dbReference type="STRING" id="351160.LRC65"/>
<dbReference type="Proteomes" id="UP000000663">
    <property type="component" value="Chromosome"/>
</dbReference>
<evidence type="ECO:0000256" key="1">
    <source>
        <dbReference type="ARBA" id="ARBA00023122"/>
    </source>
</evidence>
<evidence type="ECO:0000256" key="3">
    <source>
        <dbReference type="PROSITE-ProRule" id="PRU00703"/>
    </source>
</evidence>
<dbReference type="GO" id="GO:0009086">
    <property type="term" value="P:methionine biosynthetic process"/>
    <property type="evidence" value="ECO:0007669"/>
    <property type="project" value="UniProtKB-KW"/>
</dbReference>
<evidence type="ECO:0000313" key="6">
    <source>
        <dbReference type="Proteomes" id="UP000000663"/>
    </source>
</evidence>